<protein>
    <submittedName>
        <fullName evidence="3">LLM class flavin-dependent oxidoreductase</fullName>
    </submittedName>
</protein>
<name>A0A4R4NXD6_9ACTN</name>
<dbReference type="Gene3D" id="3.20.20.30">
    <property type="entry name" value="Luciferase-like domain"/>
    <property type="match status" value="1"/>
</dbReference>
<keyword evidence="1" id="KW-0560">Oxidoreductase</keyword>
<dbReference type="OrthoDB" id="7816697at2"/>
<reference evidence="3 4" key="1">
    <citation type="submission" date="2019-03" db="EMBL/GenBank/DDBJ databases">
        <title>Draft genome sequences of novel Actinobacteria.</title>
        <authorList>
            <person name="Sahin N."/>
            <person name="Ay H."/>
            <person name="Saygin H."/>
        </authorList>
    </citation>
    <scope>NUCLEOTIDE SEQUENCE [LARGE SCALE GENOMIC DNA]</scope>
    <source>
        <strain evidence="3 4">JCM 30547</strain>
    </source>
</reference>
<proteinExistence type="predicted"/>
<evidence type="ECO:0000313" key="3">
    <source>
        <dbReference type="EMBL" id="TDC14508.1"/>
    </source>
</evidence>
<dbReference type="Pfam" id="PF00296">
    <property type="entry name" value="Bac_luciferase"/>
    <property type="match status" value="1"/>
</dbReference>
<sequence>MYRHFHGCAHPAARTGNPQASANFQRYATSAGTRSGGTLRTGVIVAASPGVENLAVQAEELGLSSFWVYDTPMVHGDPFTALALCAKATSRIKLGVGVTSPALRSIPATASAFASLNALAPGRIICGVGTGNSARRTLGMPPTKAAELETFTASLQDLTAGHSISYREGEQVRDVQFLHADPQQHATEPIEFVVAAQGLKAAAIAGRRGTGLMSFAIPNPETWHAFRGARQDAAQAASIPVDGASYLITSLHTLGQSEDPYGDAVRDATGHTVLSFLVFAADKPSFAELLGPEEREAVQRFLDRRATTGTAPDRYRRLYPNYLNRIDPADRDLVLPSLVDKLALVGTRDSLRRRLALLEAAGVDELVIQPVVDPPRELAALVKLTT</sequence>
<evidence type="ECO:0000259" key="2">
    <source>
        <dbReference type="Pfam" id="PF00296"/>
    </source>
</evidence>
<evidence type="ECO:0000313" key="4">
    <source>
        <dbReference type="Proteomes" id="UP000295075"/>
    </source>
</evidence>
<dbReference type="InterPro" id="IPR011251">
    <property type="entry name" value="Luciferase-like_dom"/>
</dbReference>
<feature type="domain" description="Luciferase-like" evidence="2">
    <location>
        <begin position="50"/>
        <end position="365"/>
    </location>
</feature>
<dbReference type="PANTHER" id="PTHR43244">
    <property type="match status" value="1"/>
</dbReference>
<dbReference type="EMBL" id="SMKA01000400">
    <property type="protein sequence ID" value="TDC14508.1"/>
    <property type="molecule type" value="Genomic_DNA"/>
</dbReference>
<dbReference type="GO" id="GO:0016705">
    <property type="term" value="F:oxidoreductase activity, acting on paired donors, with incorporation or reduction of molecular oxygen"/>
    <property type="evidence" value="ECO:0007669"/>
    <property type="project" value="InterPro"/>
</dbReference>
<dbReference type="SUPFAM" id="SSF51679">
    <property type="entry name" value="Bacterial luciferase-like"/>
    <property type="match status" value="1"/>
</dbReference>
<dbReference type="InterPro" id="IPR036661">
    <property type="entry name" value="Luciferase-like_sf"/>
</dbReference>
<comment type="caution">
    <text evidence="3">The sequence shown here is derived from an EMBL/GenBank/DDBJ whole genome shotgun (WGS) entry which is preliminary data.</text>
</comment>
<evidence type="ECO:0000256" key="1">
    <source>
        <dbReference type="ARBA" id="ARBA00023002"/>
    </source>
</evidence>
<dbReference type="PANTHER" id="PTHR43244:SF1">
    <property type="entry name" value="5,10-METHYLENETETRAHYDROMETHANOPTERIN REDUCTASE"/>
    <property type="match status" value="1"/>
</dbReference>
<dbReference type="Proteomes" id="UP000295075">
    <property type="component" value="Unassembled WGS sequence"/>
</dbReference>
<keyword evidence="4" id="KW-1185">Reference proteome</keyword>
<accession>A0A4R4NXD6</accession>
<organism evidence="3 4">
    <name type="scientific">Kribbella albertanoniae</name>
    <dbReference type="NCBI Taxonomy" id="1266829"/>
    <lineage>
        <taxon>Bacteria</taxon>
        <taxon>Bacillati</taxon>
        <taxon>Actinomycetota</taxon>
        <taxon>Actinomycetes</taxon>
        <taxon>Propionibacteriales</taxon>
        <taxon>Kribbellaceae</taxon>
        <taxon>Kribbella</taxon>
    </lineage>
</organism>
<dbReference type="InterPro" id="IPR050564">
    <property type="entry name" value="F420-G6PD/mer"/>
</dbReference>
<dbReference type="AlphaFoldDB" id="A0A4R4NXD6"/>
<gene>
    <name evidence="3" type="ORF">E1261_42645</name>
</gene>